<reference evidence="2" key="1">
    <citation type="submission" date="2011-04" db="EMBL/GenBank/DDBJ databases">
        <title>Evolution of plant cell wall degrading machinery underlies the functional diversity of forest fungi.</title>
        <authorList>
            <consortium name="US DOE Joint Genome Institute (JGI-PGF)"/>
            <person name="Eastwood D.C."/>
            <person name="Floudas D."/>
            <person name="Binder M."/>
            <person name="Majcherczyk A."/>
            <person name="Schneider P."/>
            <person name="Aerts A."/>
            <person name="Asiegbu F.O."/>
            <person name="Baker S.E."/>
            <person name="Barry K."/>
            <person name="Bendiksby M."/>
            <person name="Blumentritt M."/>
            <person name="Coutinho P.M."/>
            <person name="Cullen D."/>
            <person name="Cullen D."/>
            <person name="Gathman A."/>
            <person name="Goodell B."/>
            <person name="Henrissat B."/>
            <person name="Ihrmark K."/>
            <person name="Kauserud H."/>
            <person name="Kohler A."/>
            <person name="LaButti K."/>
            <person name="Lapidus A."/>
            <person name="Lavin J.L."/>
            <person name="Lee Y.-H."/>
            <person name="Lindquist E."/>
            <person name="Lilly W."/>
            <person name="Lucas S."/>
            <person name="Morin E."/>
            <person name="Murat C."/>
            <person name="Oguiza J.A."/>
            <person name="Park J."/>
            <person name="Pisabarro A.G."/>
            <person name="Riley R."/>
            <person name="Rosling A."/>
            <person name="Salamov A."/>
            <person name="Schmidt O."/>
            <person name="Schmutz J."/>
            <person name="Skrede I."/>
            <person name="Stenlid J."/>
            <person name="Wiebenga A."/>
            <person name="Xie X."/>
            <person name="Kues U."/>
            <person name="Hibbett D.S."/>
            <person name="Hoffmeister D."/>
            <person name="Hogberg N."/>
            <person name="Martin F."/>
            <person name="Grigoriev I.V."/>
            <person name="Watkinson S.C."/>
        </authorList>
    </citation>
    <scope>NUCLEOTIDE SEQUENCE</scope>
    <source>
        <strain evidence="2">S7.9</strain>
    </source>
</reference>
<feature type="compositionally biased region" description="Basic and acidic residues" evidence="1">
    <location>
        <begin position="20"/>
        <end position="37"/>
    </location>
</feature>
<protein>
    <recommendedName>
        <fullName evidence="3">CCHC-type domain-containing protein</fullName>
    </recommendedName>
</protein>
<name>F8NDY8_SERL9</name>
<dbReference type="KEGG" id="sla:SERLADRAFT_432086"/>
<sequence>MPKTKKKKLKPTKIKTKCSNCDREGNTDKECWRKGGGKEGQGPNQRKKKDHANTACELTAENNYAFTTFKMSNTASQSGQQQNLDIIVDSGATSHFCPDKTKFKSFKPIQPHPIINELPTQVHVAHSPILYKDNVV</sequence>
<dbReference type="Proteomes" id="UP000008064">
    <property type="component" value="Unassembled WGS sequence"/>
</dbReference>
<dbReference type="RefSeq" id="XP_007312400.1">
    <property type="nucleotide sequence ID" value="XM_007312338.1"/>
</dbReference>
<dbReference type="AlphaFoldDB" id="F8NDY8"/>
<evidence type="ECO:0008006" key="3">
    <source>
        <dbReference type="Google" id="ProtNLM"/>
    </source>
</evidence>
<dbReference type="PANTHER" id="PTHR47592:SF27">
    <property type="entry name" value="OS08G0421700 PROTEIN"/>
    <property type="match status" value="1"/>
</dbReference>
<organism>
    <name type="scientific">Serpula lacrymans var. lacrymans (strain S7.9)</name>
    <name type="common">Dry rot fungus</name>
    <dbReference type="NCBI Taxonomy" id="578457"/>
    <lineage>
        <taxon>Eukaryota</taxon>
        <taxon>Fungi</taxon>
        <taxon>Dikarya</taxon>
        <taxon>Basidiomycota</taxon>
        <taxon>Agaricomycotina</taxon>
        <taxon>Agaricomycetes</taxon>
        <taxon>Agaricomycetidae</taxon>
        <taxon>Boletales</taxon>
        <taxon>Coniophorineae</taxon>
        <taxon>Serpulaceae</taxon>
        <taxon>Serpula</taxon>
    </lineage>
</organism>
<feature type="compositionally biased region" description="Basic residues" evidence="1">
    <location>
        <begin position="1"/>
        <end position="16"/>
    </location>
</feature>
<feature type="region of interest" description="Disordered" evidence="1">
    <location>
        <begin position="1"/>
        <end position="51"/>
    </location>
</feature>
<dbReference type="PANTHER" id="PTHR47592">
    <property type="entry name" value="PBF68 PROTEIN"/>
    <property type="match status" value="1"/>
</dbReference>
<dbReference type="OrthoDB" id="2692435at2759"/>
<proteinExistence type="predicted"/>
<dbReference type="HOGENOM" id="CLU_051225_2_0_1"/>
<evidence type="ECO:0000313" key="2">
    <source>
        <dbReference type="EMBL" id="EGO30516.1"/>
    </source>
</evidence>
<dbReference type="GeneID" id="18813910"/>
<dbReference type="EMBL" id="GL945428">
    <property type="protein sequence ID" value="EGO30516.1"/>
    <property type="molecule type" value="Genomic_DNA"/>
</dbReference>
<evidence type="ECO:0000256" key="1">
    <source>
        <dbReference type="SAM" id="MobiDB-lite"/>
    </source>
</evidence>
<gene>
    <name evidence="2" type="ORF">SERLADRAFT_432086</name>
</gene>
<accession>F8NDY8</accession>